<comment type="similarity">
    <text evidence="2">Belongs to the LapB family.</text>
</comment>
<keyword evidence="2" id="KW-1003">Cell membrane</keyword>
<dbReference type="NCBIfam" id="NF008757">
    <property type="entry name" value="PRK11788.1-5"/>
    <property type="match status" value="1"/>
</dbReference>
<dbReference type="Gene3D" id="1.25.40.10">
    <property type="entry name" value="Tetratricopeptide repeat domain"/>
    <property type="match status" value="2"/>
</dbReference>
<dbReference type="GO" id="GO:0009898">
    <property type="term" value="C:cytoplasmic side of plasma membrane"/>
    <property type="evidence" value="ECO:0007669"/>
    <property type="project" value="UniProtKB-UniRule"/>
</dbReference>
<dbReference type="Pfam" id="PF18073">
    <property type="entry name" value="Zn_ribbon_LapB"/>
    <property type="match status" value="1"/>
</dbReference>
<evidence type="ECO:0000256" key="1">
    <source>
        <dbReference type="ARBA" id="ARBA00022723"/>
    </source>
</evidence>
<evidence type="ECO:0000256" key="3">
    <source>
        <dbReference type="SAM" id="Phobius"/>
    </source>
</evidence>
<evidence type="ECO:0000313" key="5">
    <source>
        <dbReference type="EMBL" id="SDW93985.1"/>
    </source>
</evidence>
<comment type="subcellular location">
    <subcellularLocation>
        <location evidence="2">Cell inner membrane</location>
        <topology evidence="2">Single-pass membrane protein</topology>
        <orientation evidence="2">Cytoplasmic side</orientation>
    </subcellularLocation>
</comment>
<dbReference type="SUPFAM" id="SSF48452">
    <property type="entry name" value="TPR-like"/>
    <property type="match status" value="2"/>
</dbReference>
<comment type="function">
    <text evidence="2">Modulates cellular lipopolysaccharide (LPS) levels by regulating LpxC, which is involved in lipid A biosynthesis. May act by modulating the proteolytic activity of FtsH towards LpxC. May also coordinate assembly of proteins involved in LPS synthesis at the plasma membrane.</text>
</comment>
<dbReference type="HAMAP" id="MF_00994">
    <property type="entry name" value="LPS_assembly_LapB"/>
    <property type="match status" value="1"/>
</dbReference>
<feature type="binding site" evidence="2">
    <location>
        <position position="460"/>
    </location>
    <ligand>
        <name>Fe cation</name>
        <dbReference type="ChEBI" id="CHEBI:24875"/>
    </ligand>
</feature>
<proteinExistence type="inferred from homology"/>
<accession>A0A1H2XMB7</accession>
<feature type="binding site" evidence="2">
    <location>
        <position position="457"/>
    </location>
    <ligand>
        <name>Fe cation</name>
        <dbReference type="ChEBI" id="CHEBI:24875"/>
    </ligand>
</feature>
<sequence length="486" mass="54581">MRPSALRSRLNPADSKLGSRAGCPTRVRFVGRGSAWLLHAGRAGCLYHLGRDQFTRTSISERSWRRPWRGRPIGSHARWVVPLIELLFLLLPVAAASGWWVARRGAPARRNRRHPPHPAFLRGLNYLVEEQPDKAIDMFLELVEVDGETVETHLALGSLFRRRGEVDRAIRIHQNLIARKNLAAEQRGDALFELGQDYMRAGLLDRAECLFQELVGLGLHRQRALQSLRELYEQERDWARCLEVAELLDPASDPSIKVAIGQYHCELAEDARRCGDAARATAQLSLAREADPECVRATMLEGRAALEDGDPQRALALFMHMAEQRASYVPEILPELIDALRQLGRDDVPAVLEDLAQRHSSPALTLGLGDVLAQSRGKEAAMDLLTRYLSRHADLAALERLLELQVELQVEGPSQGQGLTGERMRVALDVTRHLLARQAVYRCEHCGFEARSLHWQCPSCRSWGSVVPVQPEPIIGEEVLHERRLA</sequence>
<dbReference type="InterPro" id="IPR011990">
    <property type="entry name" value="TPR-like_helical_dom_sf"/>
</dbReference>
<keyword evidence="2 3" id="KW-1133">Transmembrane helix</keyword>
<feature type="topological domain" description="Cytoplasmic" evidence="2">
    <location>
        <begin position="103"/>
        <end position="486"/>
    </location>
</feature>
<evidence type="ECO:0000313" key="6">
    <source>
        <dbReference type="Proteomes" id="UP000198816"/>
    </source>
</evidence>
<keyword evidence="2" id="KW-0408">Iron</keyword>
<keyword evidence="2" id="KW-0997">Cell inner membrane</keyword>
<protein>
    <recommendedName>
        <fullName evidence="2">Lipopolysaccharide assembly protein B</fullName>
    </recommendedName>
</protein>
<feature type="binding site" evidence="2">
    <location>
        <position position="446"/>
    </location>
    <ligand>
        <name>Fe cation</name>
        <dbReference type="ChEBI" id="CHEBI:24875"/>
    </ligand>
</feature>
<keyword evidence="2 3" id="KW-0472">Membrane</keyword>
<reference evidence="6" key="1">
    <citation type="submission" date="2016-10" db="EMBL/GenBank/DDBJ databases">
        <authorList>
            <person name="Varghese N."/>
            <person name="Submissions S."/>
        </authorList>
    </citation>
    <scope>NUCLEOTIDE SEQUENCE [LARGE SCALE GENOMIC DNA]</scope>
    <source>
        <strain evidence="6">DSM 217</strain>
    </source>
</reference>
<dbReference type="GO" id="GO:0005506">
    <property type="term" value="F:iron ion binding"/>
    <property type="evidence" value="ECO:0007669"/>
    <property type="project" value="UniProtKB-UniRule"/>
</dbReference>
<feature type="transmembrane region" description="Helical" evidence="3">
    <location>
        <begin position="79"/>
        <end position="102"/>
    </location>
</feature>
<gene>
    <name evidence="2" type="primary">lapB</name>
    <name evidence="5" type="ORF">SAMN05421783_11132</name>
</gene>
<dbReference type="AlphaFoldDB" id="A0A1H2XMB7"/>
<evidence type="ECO:0000259" key="4">
    <source>
        <dbReference type="Pfam" id="PF18073"/>
    </source>
</evidence>
<keyword evidence="2" id="KW-0677">Repeat</keyword>
<feature type="domain" description="LapB rubredoxin metal binding" evidence="4">
    <location>
        <begin position="441"/>
        <end position="468"/>
    </location>
</feature>
<dbReference type="InterPro" id="IPR041166">
    <property type="entry name" value="Rubredoxin_2"/>
</dbReference>
<organism evidence="5 6">
    <name type="scientific">Thiocapsa roseopersicina</name>
    <dbReference type="NCBI Taxonomy" id="1058"/>
    <lineage>
        <taxon>Bacteria</taxon>
        <taxon>Pseudomonadati</taxon>
        <taxon>Pseudomonadota</taxon>
        <taxon>Gammaproteobacteria</taxon>
        <taxon>Chromatiales</taxon>
        <taxon>Chromatiaceae</taxon>
        <taxon>Thiocapsa</taxon>
    </lineage>
</organism>
<keyword evidence="2" id="KW-0802">TPR repeat</keyword>
<dbReference type="EMBL" id="FNNZ01000011">
    <property type="protein sequence ID" value="SDW93985.1"/>
    <property type="molecule type" value="Genomic_DNA"/>
</dbReference>
<keyword evidence="6" id="KW-1185">Reference proteome</keyword>
<dbReference type="Pfam" id="PF13432">
    <property type="entry name" value="TPR_16"/>
    <property type="match status" value="2"/>
</dbReference>
<feature type="binding site" evidence="2">
    <location>
        <position position="443"/>
    </location>
    <ligand>
        <name>Fe cation</name>
        <dbReference type="ChEBI" id="CHEBI:24875"/>
    </ligand>
</feature>
<keyword evidence="2 3" id="KW-0812">Transmembrane</keyword>
<name>A0A1H2XMB7_THIRO</name>
<dbReference type="STRING" id="1058.SAMN05421783_11132"/>
<dbReference type="Proteomes" id="UP000198816">
    <property type="component" value="Unassembled WGS sequence"/>
</dbReference>
<dbReference type="GO" id="GO:0008653">
    <property type="term" value="P:lipopolysaccharide metabolic process"/>
    <property type="evidence" value="ECO:0007669"/>
    <property type="project" value="InterPro"/>
</dbReference>
<dbReference type="GO" id="GO:0046890">
    <property type="term" value="P:regulation of lipid biosynthetic process"/>
    <property type="evidence" value="ECO:0007669"/>
    <property type="project" value="UniProtKB-UniRule"/>
</dbReference>
<keyword evidence="1 2" id="KW-0479">Metal-binding</keyword>
<dbReference type="InterPro" id="IPR030865">
    <property type="entry name" value="LapB"/>
</dbReference>
<evidence type="ECO:0000256" key="2">
    <source>
        <dbReference type="HAMAP-Rule" id="MF_00994"/>
    </source>
</evidence>